<dbReference type="KEGG" id="dpb:BABL1_gene_48"/>
<sequence>MKKTIKCLLLAVVIFNNKILLADKLMKLENQLLHKVDGVKGMMDETAIYKMSVLCKKTNIFQYGKIDKKTKDRNPQHEFQSNLYTLKELVEIEEKLKLEKNINTQEYKQKVEELNILKEKLKDEMMSILKPFLIDARGSYALMVALIQESCQKRNRPDSEMLKWDPKNEEVSFKKRITSLKSLDTFCTDLVNLQKDIVYSCPKATSMYEKWLKSQRKK</sequence>
<dbReference type="AlphaFoldDB" id="V6DH97"/>
<dbReference type="RefSeq" id="WP_023792786.1">
    <property type="nucleotide sequence ID" value="NC_023003.1"/>
</dbReference>
<gene>
    <name evidence="2" type="ORF">BABL1_gene_48</name>
</gene>
<keyword evidence="1" id="KW-0732">Signal</keyword>
<proteinExistence type="predicted"/>
<organism evidence="2 3">
    <name type="scientific">Candidatus Babela massiliensis</name>
    <dbReference type="NCBI Taxonomy" id="673862"/>
    <lineage>
        <taxon>Bacteria</taxon>
        <taxon>Candidatus Babelota</taxon>
        <taxon>Candidatus Babeliae</taxon>
        <taxon>Candidatus Babeliales</taxon>
        <taxon>Candidatus Babeliaceae</taxon>
        <taxon>Candidatus Babela</taxon>
    </lineage>
</organism>
<feature type="chain" id="PRO_5004744566" evidence="1">
    <location>
        <begin position="23"/>
        <end position="218"/>
    </location>
</feature>
<keyword evidence="3" id="KW-1185">Reference proteome</keyword>
<dbReference type="eggNOG" id="ENOG502ZS8P">
    <property type="taxonomic scope" value="Bacteria"/>
</dbReference>
<accession>V6DH97</accession>
<dbReference type="STRING" id="673862.BABL1_gene_48"/>
<reference evidence="2 3" key="1">
    <citation type="journal article" date="2015" name="Biol. Direct">
        <title>Babela massiliensis, a representative of a widespread bacterial phylum with unusual adaptations to parasitism in amoebae.</title>
        <authorList>
            <person name="Pagnier I."/>
            <person name="Yutin N."/>
            <person name="Croce O."/>
            <person name="Makarova K.S."/>
            <person name="Wolf Y.I."/>
            <person name="Benamar S."/>
            <person name="Raoult D."/>
            <person name="Koonin E.V."/>
            <person name="La Scola B."/>
        </authorList>
    </citation>
    <scope>NUCLEOTIDE SEQUENCE [LARGE SCALE GENOMIC DNA]</scope>
    <source>
        <strain evidence="3">BABL1</strain>
    </source>
</reference>
<evidence type="ECO:0000313" key="3">
    <source>
        <dbReference type="Proteomes" id="UP000018769"/>
    </source>
</evidence>
<evidence type="ECO:0000256" key="1">
    <source>
        <dbReference type="SAM" id="SignalP"/>
    </source>
</evidence>
<protein>
    <submittedName>
        <fullName evidence="2">Uncharacterized protein</fullName>
    </submittedName>
</protein>
<evidence type="ECO:0000313" key="2">
    <source>
        <dbReference type="EMBL" id="CDK30914.1"/>
    </source>
</evidence>
<name>V6DH97_9BACT</name>
<dbReference type="OrthoDB" id="10003791at2"/>
<dbReference type="Proteomes" id="UP000018769">
    <property type="component" value="Chromosome I"/>
</dbReference>
<dbReference type="HOGENOM" id="CLU_1265007_0_0_7"/>
<dbReference type="EMBL" id="HG793133">
    <property type="protein sequence ID" value="CDK30914.1"/>
    <property type="molecule type" value="Genomic_DNA"/>
</dbReference>
<feature type="signal peptide" evidence="1">
    <location>
        <begin position="1"/>
        <end position="22"/>
    </location>
</feature>